<gene>
    <name evidence="1" type="ORF">SCLCIDRAFT_500807</name>
</gene>
<reference evidence="1 2" key="1">
    <citation type="submission" date="2014-04" db="EMBL/GenBank/DDBJ databases">
        <authorList>
            <consortium name="DOE Joint Genome Institute"/>
            <person name="Kuo A."/>
            <person name="Kohler A."/>
            <person name="Nagy L.G."/>
            <person name="Floudas D."/>
            <person name="Copeland A."/>
            <person name="Barry K.W."/>
            <person name="Cichocki N."/>
            <person name="Veneault-Fourrey C."/>
            <person name="LaButti K."/>
            <person name="Lindquist E.A."/>
            <person name="Lipzen A."/>
            <person name="Lundell T."/>
            <person name="Morin E."/>
            <person name="Murat C."/>
            <person name="Sun H."/>
            <person name="Tunlid A."/>
            <person name="Henrissat B."/>
            <person name="Grigoriev I.V."/>
            <person name="Hibbett D.S."/>
            <person name="Martin F."/>
            <person name="Nordberg H.P."/>
            <person name="Cantor M.N."/>
            <person name="Hua S.X."/>
        </authorList>
    </citation>
    <scope>NUCLEOTIDE SEQUENCE [LARGE SCALE GENOMIC DNA]</scope>
    <source>
        <strain evidence="1 2">Foug A</strain>
    </source>
</reference>
<evidence type="ECO:0000313" key="1">
    <source>
        <dbReference type="EMBL" id="KIM70043.1"/>
    </source>
</evidence>
<dbReference type="Proteomes" id="UP000053989">
    <property type="component" value="Unassembled WGS sequence"/>
</dbReference>
<protein>
    <submittedName>
        <fullName evidence="1">Uncharacterized protein</fullName>
    </submittedName>
</protein>
<dbReference type="AlphaFoldDB" id="A0A0C3A8J9"/>
<keyword evidence="2" id="KW-1185">Reference proteome</keyword>
<proteinExistence type="predicted"/>
<accession>A0A0C3A8J9</accession>
<dbReference type="HOGENOM" id="CLU_2777409_0_0_1"/>
<dbReference type="EMBL" id="KN822005">
    <property type="protein sequence ID" value="KIM70043.1"/>
    <property type="molecule type" value="Genomic_DNA"/>
</dbReference>
<evidence type="ECO:0000313" key="2">
    <source>
        <dbReference type="Proteomes" id="UP000053989"/>
    </source>
</evidence>
<reference evidence="2" key="2">
    <citation type="submission" date="2015-01" db="EMBL/GenBank/DDBJ databases">
        <title>Evolutionary Origins and Diversification of the Mycorrhizal Mutualists.</title>
        <authorList>
            <consortium name="DOE Joint Genome Institute"/>
            <consortium name="Mycorrhizal Genomics Consortium"/>
            <person name="Kohler A."/>
            <person name="Kuo A."/>
            <person name="Nagy L.G."/>
            <person name="Floudas D."/>
            <person name="Copeland A."/>
            <person name="Barry K.W."/>
            <person name="Cichocki N."/>
            <person name="Veneault-Fourrey C."/>
            <person name="LaButti K."/>
            <person name="Lindquist E.A."/>
            <person name="Lipzen A."/>
            <person name="Lundell T."/>
            <person name="Morin E."/>
            <person name="Murat C."/>
            <person name="Riley R."/>
            <person name="Ohm R."/>
            <person name="Sun H."/>
            <person name="Tunlid A."/>
            <person name="Henrissat B."/>
            <person name="Grigoriev I.V."/>
            <person name="Hibbett D.S."/>
            <person name="Martin F."/>
        </authorList>
    </citation>
    <scope>NUCLEOTIDE SEQUENCE [LARGE SCALE GENOMIC DNA]</scope>
    <source>
        <strain evidence="2">Foug A</strain>
    </source>
</reference>
<sequence>MVGSERASIDAHCNKVKNKNETGAEGQECASSANSRTEWEGGRWVYPIKLDARRHHDSLHAGNGRNGGG</sequence>
<organism evidence="1 2">
    <name type="scientific">Scleroderma citrinum Foug A</name>
    <dbReference type="NCBI Taxonomy" id="1036808"/>
    <lineage>
        <taxon>Eukaryota</taxon>
        <taxon>Fungi</taxon>
        <taxon>Dikarya</taxon>
        <taxon>Basidiomycota</taxon>
        <taxon>Agaricomycotina</taxon>
        <taxon>Agaricomycetes</taxon>
        <taxon>Agaricomycetidae</taxon>
        <taxon>Boletales</taxon>
        <taxon>Sclerodermatineae</taxon>
        <taxon>Sclerodermataceae</taxon>
        <taxon>Scleroderma</taxon>
    </lineage>
</organism>
<name>A0A0C3A8J9_9AGAM</name>
<dbReference type="InParanoid" id="A0A0C3A8J9"/>